<evidence type="ECO:0000256" key="3">
    <source>
        <dbReference type="SAM" id="Coils"/>
    </source>
</evidence>
<dbReference type="GO" id="GO:0006310">
    <property type="term" value="P:DNA recombination"/>
    <property type="evidence" value="ECO:0007669"/>
    <property type="project" value="UniProtKB-KW"/>
</dbReference>
<proteinExistence type="predicted"/>
<keyword evidence="2" id="KW-0233">DNA recombination</keyword>
<organism evidence="4">
    <name type="scientific">hydrothermal vent metagenome</name>
    <dbReference type="NCBI Taxonomy" id="652676"/>
    <lineage>
        <taxon>unclassified sequences</taxon>
        <taxon>metagenomes</taxon>
        <taxon>ecological metagenomes</taxon>
    </lineage>
</organism>
<gene>
    <name evidence="4" type="ORF">MNBD_GAMMA17-674</name>
</gene>
<evidence type="ECO:0000256" key="1">
    <source>
        <dbReference type="ARBA" id="ARBA00023054"/>
    </source>
</evidence>
<dbReference type="EMBL" id="UOFQ01000068">
    <property type="protein sequence ID" value="VAW87617.1"/>
    <property type="molecule type" value="Genomic_DNA"/>
</dbReference>
<evidence type="ECO:0000256" key="2">
    <source>
        <dbReference type="ARBA" id="ARBA00023172"/>
    </source>
</evidence>
<keyword evidence="1 3" id="KW-0175">Coiled coil</keyword>
<dbReference type="PANTHER" id="PTHR30563:SF0">
    <property type="entry name" value="DNA RECOMBINATION PROTEIN RMUC"/>
    <property type="match status" value="1"/>
</dbReference>
<sequence>MSTSYIIIAITAAISLLIGALLAHLRAQKQIAELQRQNSTLTTTLEMQQSNADEKIEALEKTRAQLSDTFSALSSEALKSNNEQFLKLAQENLKQFNVQAQGDLAKKEQSIEHLVKPIKELLEKSEKQIREIEHERKESYGSITKHLESMAQTQQMLHGETRNLVKSLRRPEVRGQWGEMTLKRLVELAGMVEYCDFFEQEHTETDDGNIRPDMIVRMPGRREIVIDVKTPLDAYLNAIEADSDELREQHLRHHAKKVRERIRELASKAYWGQFKQSPDFVVLFIPGDHFLSAALEKDSALLEDALKQKVILATPTSLVALLRAVAFGWNQQAITDNAEKIRDLGEDLYKRLCTFTSHMSKVGKGLNSSLENYNKAVGSFERQVLSGARKFTEMGISNHKEPEALEPIEKLARTLEEPVNKQ</sequence>
<protein>
    <submittedName>
        <fullName evidence="4">DNA recombination protein RmuC</fullName>
    </submittedName>
</protein>
<reference evidence="4" key="1">
    <citation type="submission" date="2018-06" db="EMBL/GenBank/DDBJ databases">
        <authorList>
            <person name="Zhirakovskaya E."/>
        </authorList>
    </citation>
    <scope>NUCLEOTIDE SEQUENCE</scope>
</reference>
<dbReference type="InterPro" id="IPR003798">
    <property type="entry name" value="DNA_recombination_RmuC"/>
</dbReference>
<accession>A0A3B0ZJY5</accession>
<dbReference type="PANTHER" id="PTHR30563">
    <property type="entry name" value="DNA RECOMBINATION PROTEIN RMUC"/>
    <property type="match status" value="1"/>
</dbReference>
<evidence type="ECO:0000313" key="4">
    <source>
        <dbReference type="EMBL" id="VAW87617.1"/>
    </source>
</evidence>
<name>A0A3B0ZJY5_9ZZZZ</name>
<dbReference type="AlphaFoldDB" id="A0A3B0ZJY5"/>
<dbReference type="Pfam" id="PF02646">
    <property type="entry name" value="RmuC"/>
    <property type="match status" value="1"/>
</dbReference>
<feature type="coiled-coil region" evidence="3">
    <location>
        <begin position="24"/>
        <end position="76"/>
    </location>
</feature>